<dbReference type="AlphaFoldDB" id="A0A1F6THC2"/>
<accession>A0A1F6THC2</accession>
<dbReference type="EMBL" id="MFST01000045">
    <property type="protein sequence ID" value="OGI44522.1"/>
    <property type="molecule type" value="Genomic_DNA"/>
</dbReference>
<dbReference type="InterPro" id="IPR044000">
    <property type="entry name" value="Phage_tube_2"/>
</dbReference>
<proteinExistence type="predicted"/>
<protein>
    <submittedName>
        <fullName evidence="1">Uncharacterized protein</fullName>
    </submittedName>
</protein>
<sequence>MLKIREVLLAKIETTYGIDPGLTGAANAILVENLAWSHEGARMHERNPIKSSMAPLKPVFGGTLKAISFEVEIKGSGTADVPPELGVLLRGCRFAEATNAGVSVVYAPASGANASLTLHYYQDGVLHVLTGARGKVTFNCETGAPGKASFNFTGHTKMRGTAVSATSTTIVLPSTFSATDDVYNGRTLRITAGIGLGQSKSIADYTGATKTCTVTTWTTTPDSTSIFEIDNGPIDTALATPTYSAIVPVPLIAVPFSVDSYAAVISKLAFDMGLNLVTPPDISSPDGFGELRIVGRKLTGSFDPEAVLVATHDFHGKWKAGNAMALDTGQIGTTAGNRYRIQMPGISYTGVGKGDRDGITVYETPFMAAETGTDNEVSLTFS</sequence>
<evidence type="ECO:0000313" key="1">
    <source>
        <dbReference type="EMBL" id="OGI44522.1"/>
    </source>
</evidence>
<organism evidence="1 2">
    <name type="scientific">Candidatus Muproteobacteria bacterium RBG_16_65_31</name>
    <dbReference type="NCBI Taxonomy" id="1817759"/>
    <lineage>
        <taxon>Bacteria</taxon>
        <taxon>Pseudomonadati</taxon>
        <taxon>Pseudomonadota</taxon>
        <taxon>Candidatus Muproteobacteria</taxon>
    </lineage>
</organism>
<reference evidence="1 2" key="1">
    <citation type="journal article" date="2016" name="Nat. Commun.">
        <title>Thousands of microbial genomes shed light on interconnected biogeochemical processes in an aquifer system.</title>
        <authorList>
            <person name="Anantharaman K."/>
            <person name="Brown C.T."/>
            <person name="Hug L.A."/>
            <person name="Sharon I."/>
            <person name="Castelle C.J."/>
            <person name="Probst A.J."/>
            <person name="Thomas B.C."/>
            <person name="Singh A."/>
            <person name="Wilkins M.J."/>
            <person name="Karaoz U."/>
            <person name="Brodie E.L."/>
            <person name="Williams K.H."/>
            <person name="Hubbard S.S."/>
            <person name="Banfield J.F."/>
        </authorList>
    </citation>
    <scope>NUCLEOTIDE SEQUENCE [LARGE SCALE GENOMIC DNA]</scope>
</reference>
<dbReference type="Pfam" id="PF18906">
    <property type="entry name" value="Phage_tube_2"/>
    <property type="match status" value="1"/>
</dbReference>
<name>A0A1F6THC2_9PROT</name>
<dbReference type="Proteomes" id="UP000179344">
    <property type="component" value="Unassembled WGS sequence"/>
</dbReference>
<evidence type="ECO:0000313" key="2">
    <source>
        <dbReference type="Proteomes" id="UP000179344"/>
    </source>
</evidence>
<gene>
    <name evidence="1" type="ORF">A2V92_03720</name>
</gene>
<comment type="caution">
    <text evidence="1">The sequence shown here is derived from an EMBL/GenBank/DDBJ whole genome shotgun (WGS) entry which is preliminary data.</text>
</comment>